<protein>
    <recommendedName>
        <fullName evidence="1">TfuA-like core domain-containing protein</fullName>
    </recommendedName>
</protein>
<dbReference type="EMBL" id="AP023355">
    <property type="protein sequence ID" value="BCJ37307.1"/>
    <property type="molecule type" value="Genomic_DNA"/>
</dbReference>
<dbReference type="RefSeq" id="WP_203963540.1">
    <property type="nucleotide sequence ID" value="NZ_AP023355.1"/>
</dbReference>
<keyword evidence="3" id="KW-1185">Reference proteome</keyword>
<organism evidence="2 3">
    <name type="scientific">Actinocatenispora thailandica</name>
    <dbReference type="NCBI Taxonomy" id="227318"/>
    <lineage>
        <taxon>Bacteria</taxon>
        <taxon>Bacillati</taxon>
        <taxon>Actinomycetota</taxon>
        <taxon>Actinomycetes</taxon>
        <taxon>Micromonosporales</taxon>
        <taxon>Micromonosporaceae</taxon>
        <taxon>Actinocatenispora</taxon>
    </lineage>
</organism>
<dbReference type="KEGG" id="atl:Athai_48100"/>
<evidence type="ECO:0000313" key="3">
    <source>
        <dbReference type="Proteomes" id="UP000611640"/>
    </source>
</evidence>
<reference evidence="2 3" key="1">
    <citation type="submission" date="2020-08" db="EMBL/GenBank/DDBJ databases">
        <title>Whole genome shotgun sequence of Actinocatenispora thailandica NBRC 105041.</title>
        <authorList>
            <person name="Komaki H."/>
            <person name="Tamura T."/>
        </authorList>
    </citation>
    <scope>NUCLEOTIDE SEQUENCE [LARGE SCALE GENOMIC DNA]</scope>
    <source>
        <strain evidence="2 3">NBRC 105041</strain>
    </source>
</reference>
<dbReference type="InterPro" id="IPR012924">
    <property type="entry name" value="TfuA_core"/>
</dbReference>
<dbReference type="AlphaFoldDB" id="A0A7R7DTK1"/>
<feature type="domain" description="TfuA-like core" evidence="1">
    <location>
        <begin position="49"/>
        <end position="168"/>
    </location>
</feature>
<dbReference type="Pfam" id="PF07812">
    <property type="entry name" value="TfuA"/>
    <property type="match status" value="1"/>
</dbReference>
<evidence type="ECO:0000313" key="2">
    <source>
        <dbReference type="EMBL" id="BCJ37307.1"/>
    </source>
</evidence>
<proteinExistence type="predicted"/>
<accession>A0A7R7DTK1</accession>
<gene>
    <name evidence="2" type="ORF">Athai_48100</name>
</gene>
<evidence type="ECO:0000259" key="1">
    <source>
        <dbReference type="Pfam" id="PF07812"/>
    </source>
</evidence>
<sequence>MSDYLFLGPSLSPAEATELLPGVTVLPPIRHGDLFRVDAGEGDRVLIVDGFFLHTAPVRHKEILGTLAAGAVVAGAGSMGALRAAELWPYGMRGVGAVFELYRDGVVTGDDEVAVVHAPQEDGYRSLSEPLVNIRLSLRAAAESHAMTVAATERVLAAARALPFRARSLRALQRLAAGAHPAADDIRTFLDWHRRRRPDAKASDARALLAAAAAGSLAPHGPGDAPIDNVGTGNQRRWWLEQSRPAADGVSRLDLVLAIMLLHPEYPALLRRAVLASLTGLAPGDPDLTTRAVAWLREHGLMTGFDADWLSMAERRVLDPAAGALTAMVRAGGAWRLPELSPPPFADRLDRPELWRAAARVVELAGRANAWLPTTGGARRLHFRPEVVDACFARLWGCEPAEIDSAARDRGFPTPSLYRRHAERYVALLKTGGPGPLPPLLGLAATAPAER</sequence>
<dbReference type="Proteomes" id="UP000611640">
    <property type="component" value="Chromosome"/>
</dbReference>
<name>A0A7R7DTK1_9ACTN</name>